<evidence type="ECO:0000313" key="1">
    <source>
        <dbReference type="EMBL" id="CAG8840246.1"/>
    </source>
</evidence>
<keyword evidence="2" id="KW-1185">Reference proteome</keyword>
<feature type="non-terminal residue" evidence="1">
    <location>
        <position position="1"/>
    </location>
</feature>
<name>A0ABN7WT61_GIGMA</name>
<accession>A0ABN7WT61</accession>
<gene>
    <name evidence="1" type="ORF">GMARGA_LOCUS34824</name>
</gene>
<sequence length="89" mass="10393">TSDPSDPSDQTVKEPEKVPDVTFNSWIEAIQKVWNRHSQEDRNRMNDADLESIVEAEMKRKSNVSLYDDFNIPDSDLKGTRYNVEKQTY</sequence>
<organism evidence="1 2">
    <name type="scientific">Gigaspora margarita</name>
    <dbReference type="NCBI Taxonomy" id="4874"/>
    <lineage>
        <taxon>Eukaryota</taxon>
        <taxon>Fungi</taxon>
        <taxon>Fungi incertae sedis</taxon>
        <taxon>Mucoromycota</taxon>
        <taxon>Glomeromycotina</taxon>
        <taxon>Glomeromycetes</taxon>
        <taxon>Diversisporales</taxon>
        <taxon>Gigasporaceae</taxon>
        <taxon>Gigaspora</taxon>
    </lineage>
</organism>
<evidence type="ECO:0000313" key="2">
    <source>
        <dbReference type="Proteomes" id="UP000789901"/>
    </source>
</evidence>
<dbReference type="Proteomes" id="UP000789901">
    <property type="component" value="Unassembled WGS sequence"/>
</dbReference>
<comment type="caution">
    <text evidence="1">The sequence shown here is derived from an EMBL/GenBank/DDBJ whole genome shotgun (WGS) entry which is preliminary data.</text>
</comment>
<reference evidence="1 2" key="1">
    <citation type="submission" date="2021-06" db="EMBL/GenBank/DDBJ databases">
        <authorList>
            <person name="Kallberg Y."/>
            <person name="Tangrot J."/>
            <person name="Rosling A."/>
        </authorList>
    </citation>
    <scope>NUCLEOTIDE SEQUENCE [LARGE SCALE GENOMIC DNA]</scope>
    <source>
        <strain evidence="1 2">120-4 pot B 10/14</strain>
    </source>
</reference>
<proteinExistence type="predicted"/>
<protein>
    <submittedName>
        <fullName evidence="1">30746_t:CDS:1</fullName>
    </submittedName>
</protein>
<dbReference type="EMBL" id="CAJVQB010062429">
    <property type="protein sequence ID" value="CAG8840246.1"/>
    <property type="molecule type" value="Genomic_DNA"/>
</dbReference>